<dbReference type="EMBL" id="ML741777">
    <property type="protein sequence ID" value="KAE8329809.1"/>
    <property type="molecule type" value="Genomic_DNA"/>
</dbReference>
<dbReference type="Pfam" id="PF00144">
    <property type="entry name" value="Beta-lactamase"/>
    <property type="match status" value="1"/>
</dbReference>
<dbReference type="AlphaFoldDB" id="A0A5N6XCH3"/>
<keyword evidence="4" id="KW-1185">Reference proteome</keyword>
<dbReference type="InterPro" id="IPR058664">
    <property type="entry name" value="ARB_00930-like_C"/>
</dbReference>
<protein>
    <submittedName>
        <fullName evidence="3">Beta-lactamase/transpeptidase-like protein</fullName>
    </submittedName>
</protein>
<dbReference type="InterPro" id="IPR051478">
    <property type="entry name" value="Beta-lactamase-like_AB/R"/>
</dbReference>
<dbReference type="SUPFAM" id="SSF56601">
    <property type="entry name" value="beta-lactamase/transpeptidase-like"/>
    <property type="match status" value="1"/>
</dbReference>
<evidence type="ECO:0000313" key="4">
    <source>
        <dbReference type="Proteomes" id="UP000325945"/>
    </source>
</evidence>
<evidence type="ECO:0000259" key="2">
    <source>
        <dbReference type="Pfam" id="PF26335"/>
    </source>
</evidence>
<evidence type="ECO:0000313" key="3">
    <source>
        <dbReference type="EMBL" id="KAE8329809.1"/>
    </source>
</evidence>
<dbReference type="PANTHER" id="PTHR22935">
    <property type="entry name" value="PENICILLIN-BINDING PROTEIN"/>
    <property type="match status" value="1"/>
</dbReference>
<name>A0A5N6XCH3_9EURO</name>
<gene>
    <name evidence="3" type="ORF">BDV39DRAFT_43593</name>
</gene>
<dbReference type="Pfam" id="PF26335">
    <property type="entry name" value="ARB_00930_C"/>
    <property type="match status" value="1"/>
</dbReference>
<organism evidence="3 4">
    <name type="scientific">Aspergillus sergii</name>
    <dbReference type="NCBI Taxonomy" id="1034303"/>
    <lineage>
        <taxon>Eukaryota</taxon>
        <taxon>Fungi</taxon>
        <taxon>Dikarya</taxon>
        <taxon>Ascomycota</taxon>
        <taxon>Pezizomycotina</taxon>
        <taxon>Eurotiomycetes</taxon>
        <taxon>Eurotiomycetidae</taxon>
        <taxon>Eurotiales</taxon>
        <taxon>Aspergillaceae</taxon>
        <taxon>Aspergillus</taxon>
        <taxon>Aspergillus subgen. Circumdati</taxon>
    </lineage>
</organism>
<reference evidence="4" key="1">
    <citation type="submission" date="2019-04" db="EMBL/GenBank/DDBJ databases">
        <title>Friends and foes A comparative genomics studyof 23 Aspergillus species from section Flavi.</title>
        <authorList>
            <consortium name="DOE Joint Genome Institute"/>
            <person name="Kjaerbolling I."/>
            <person name="Vesth T."/>
            <person name="Frisvad J.C."/>
            <person name="Nybo J.L."/>
            <person name="Theobald S."/>
            <person name="Kildgaard S."/>
            <person name="Isbrandt T."/>
            <person name="Kuo A."/>
            <person name="Sato A."/>
            <person name="Lyhne E.K."/>
            <person name="Kogle M.E."/>
            <person name="Wiebenga A."/>
            <person name="Kun R.S."/>
            <person name="Lubbers R.J."/>
            <person name="Makela M.R."/>
            <person name="Barry K."/>
            <person name="Chovatia M."/>
            <person name="Clum A."/>
            <person name="Daum C."/>
            <person name="Haridas S."/>
            <person name="He G."/>
            <person name="LaButti K."/>
            <person name="Lipzen A."/>
            <person name="Mondo S."/>
            <person name="Riley R."/>
            <person name="Salamov A."/>
            <person name="Simmons B.A."/>
            <person name="Magnuson J.K."/>
            <person name="Henrissat B."/>
            <person name="Mortensen U.H."/>
            <person name="Larsen T.O."/>
            <person name="Devries R.P."/>
            <person name="Grigoriev I.V."/>
            <person name="Machida M."/>
            <person name="Baker S.E."/>
            <person name="Andersen M.R."/>
        </authorList>
    </citation>
    <scope>NUCLEOTIDE SEQUENCE [LARGE SCALE GENOMIC DNA]</scope>
    <source>
        <strain evidence="4">CBS 130017</strain>
    </source>
</reference>
<feature type="domain" description="Beta-lactamase-like ARB-00930-like C-terminal" evidence="2">
    <location>
        <begin position="488"/>
        <end position="631"/>
    </location>
</feature>
<proteinExistence type="predicted"/>
<dbReference type="InterPro" id="IPR012338">
    <property type="entry name" value="Beta-lactam/transpept-like"/>
</dbReference>
<evidence type="ECO:0000259" key="1">
    <source>
        <dbReference type="Pfam" id="PF00144"/>
    </source>
</evidence>
<dbReference type="Gene3D" id="3.40.710.10">
    <property type="entry name" value="DD-peptidase/beta-lactamase superfamily"/>
    <property type="match status" value="1"/>
</dbReference>
<dbReference type="Proteomes" id="UP000325945">
    <property type="component" value="Unassembled WGS sequence"/>
</dbReference>
<dbReference type="InterPro" id="IPR001466">
    <property type="entry name" value="Beta-lactam-related"/>
</dbReference>
<dbReference type="PANTHER" id="PTHR22935:SF97">
    <property type="entry name" value="BETA-LACTAMASE-RELATED DOMAIN-CONTAINING PROTEIN"/>
    <property type="match status" value="1"/>
</dbReference>
<accession>A0A5N6XCH3</accession>
<sequence length="632" mass="68214">MRQCWQSAYVIYASRPNNFNLIGANTHIWEINMRLLHYALPLAPLCAPGVLAEFLGPSYPAPRDLTSDSSRVAASWKKLDSTLKASLSRRNASENSELSQLRDLTFSVGMFSTHDPVAQQHLQIHHTSAEVANSSVGINKVDGDSIYRMASVSKLITVFAGLLELDSRDWDRPLTDIFPELADFVREKSSDLQPVYDTQWDKITLNAIASQMGGIPRGGNVELLASYVVSRALNITDPAETDPTFLGLPPLNESDPSLWPACWGGNRPVCAEVPYAEAEADNSPVFLPWASPQYANNGYILLGMAIANLTGKSIDQVYQGSVFEPLGMTSSLSDPPAENDPNRARSVVAGPIEGFAIDAGVTKASGGLLSTTNDLAKLGVAILNSTLLPADQTRKWMKPGTHTADLRYSVGKPWEIYRYVHPGSGIVTDIYTKMGDSGNYGGLLAFFPDFDAGFSVLDASSLTTRSASAAYLMDLVIDAVLPALMDQAALETQRNYVGTYRSSNAGLNSSLTLALSPPTRPSPGLVVTSWVSNGTDIMPYLASILGGKDTRLVPTISSAGKVAFRPYTPTTETAVGSPQRLVSRLYDVNDLYLLDSTIYGGQSLSLLVFDIDKDGRATAVTPPAFRATLERQ</sequence>
<feature type="domain" description="Beta-lactamase-related" evidence="1">
    <location>
        <begin position="130"/>
        <end position="457"/>
    </location>
</feature>